<feature type="region of interest" description="Disordered" evidence="2">
    <location>
        <begin position="79"/>
        <end position="123"/>
    </location>
</feature>
<dbReference type="CDD" id="cd00067">
    <property type="entry name" value="GAL4"/>
    <property type="match status" value="1"/>
</dbReference>
<evidence type="ECO:0000256" key="2">
    <source>
        <dbReference type="SAM" id="MobiDB-lite"/>
    </source>
</evidence>
<sequence>MATRIEETSQSRITTKRRQNRSCDQCRQSKRACDASVLPESLAGESNFPPEHRLPCTYCAKTRKKCTMVKTDMHTRSAWKMPRQRRASKASASHHSASFDSNTPVDALAPVHQGYSPESGSSSDMEQWRWAEWHRFNIATCEETFDQLPVDDVYNGVGFLDDGLLPIGDTSPSDDLTQDLPPGIDAAVSSEGSDCVASDIFTAESSRESGRVRYSMAENDHLGHASTVNTSHFQGSSWGQNHGALSPFSIDQRVSASFHREMTSSNLMQIYHDVLEHHLSCWLAEMTCPYRQSSESAAVVRATPEWGTAWTNRILQRTVRLDKVAQSCKLIFMTRSEQKAASNALHSAVLAFATQWAQGSVRSRRRYSTTSQEFSHSGMAPDSMEEFDRTLQHHFWSQTHRALEKVTEIDCYQVACAEIIFSLAQRPWKSRPPGESGFETPSAHSIRAQVQSIIEKDGPPIYSERAARRLHILKFRCDSYQKGLGLKNRNVDHGIASMAREDRDTIGLLYWLAIMFDTVAASMYERPVVVVDEECRYEVQRDLSTFRDTNRPYRWDYEIFMQRSGEITNRTYWPCSYERAAEDVTKSAPVKVLLFRHVSYLQNALRQSAPAHQIEDIIFNTMLIYDYWNRTHGAFFKELVQDFSNVPQRIRGWFICISAHWHLAALLLADLLEFVDENNCGLQGAKHERKALSVSAKLRDDSCGELSDLGNVATLPTYLAMPQDSPEFHHAVTEGTILTEPWTMILIRAFSKASLFFLDRAETLCETRNTLSFIREFKQDLQKAENCIKVLWLLGKKSDMAWELAETLQQAMRRLQNGFVWHVMRSEKIGET</sequence>
<dbReference type="InterPro" id="IPR001138">
    <property type="entry name" value="Zn2Cys6_DnaBD"/>
</dbReference>
<gene>
    <name evidence="3" type="ORF">NLU13_0252</name>
</gene>
<organism evidence="3 4">
    <name type="scientific">Sarocladium strictum</name>
    <name type="common">Black bundle disease fungus</name>
    <name type="synonym">Acremonium strictum</name>
    <dbReference type="NCBI Taxonomy" id="5046"/>
    <lineage>
        <taxon>Eukaryota</taxon>
        <taxon>Fungi</taxon>
        <taxon>Dikarya</taxon>
        <taxon>Ascomycota</taxon>
        <taxon>Pezizomycotina</taxon>
        <taxon>Sordariomycetes</taxon>
        <taxon>Hypocreomycetidae</taxon>
        <taxon>Hypocreales</taxon>
        <taxon>Sarocladiaceae</taxon>
        <taxon>Sarocladium</taxon>
    </lineage>
</organism>
<dbReference type="AlphaFoldDB" id="A0AA39GPH9"/>
<keyword evidence="4" id="KW-1185">Reference proteome</keyword>
<dbReference type="GO" id="GO:0008270">
    <property type="term" value="F:zinc ion binding"/>
    <property type="evidence" value="ECO:0007669"/>
    <property type="project" value="InterPro"/>
</dbReference>
<reference evidence="3" key="1">
    <citation type="submission" date="2022-10" db="EMBL/GenBank/DDBJ databases">
        <title>Determination and structural analysis of whole genome sequence of Sarocladium strictum F4-1.</title>
        <authorList>
            <person name="Hu L."/>
            <person name="Jiang Y."/>
        </authorList>
    </citation>
    <scope>NUCLEOTIDE SEQUENCE</scope>
    <source>
        <strain evidence="3">F4-1</strain>
    </source>
</reference>
<accession>A0AA39GPH9</accession>
<protein>
    <recommendedName>
        <fullName evidence="5">Zn(2)-C6 fungal-type domain-containing protein</fullName>
    </recommendedName>
</protein>
<evidence type="ECO:0000313" key="4">
    <source>
        <dbReference type="Proteomes" id="UP001175261"/>
    </source>
</evidence>
<dbReference type="GO" id="GO:0000981">
    <property type="term" value="F:DNA-binding transcription factor activity, RNA polymerase II-specific"/>
    <property type="evidence" value="ECO:0007669"/>
    <property type="project" value="InterPro"/>
</dbReference>
<comment type="caution">
    <text evidence="3">The sequence shown here is derived from an EMBL/GenBank/DDBJ whole genome shotgun (WGS) entry which is preliminary data.</text>
</comment>
<dbReference type="Proteomes" id="UP001175261">
    <property type="component" value="Unassembled WGS sequence"/>
</dbReference>
<dbReference type="EMBL" id="JAPDFR010000001">
    <property type="protein sequence ID" value="KAK0390749.1"/>
    <property type="molecule type" value="Genomic_DNA"/>
</dbReference>
<evidence type="ECO:0008006" key="5">
    <source>
        <dbReference type="Google" id="ProtNLM"/>
    </source>
</evidence>
<name>A0AA39GPH9_SARSR</name>
<keyword evidence="1" id="KW-0539">Nucleus</keyword>
<proteinExistence type="predicted"/>
<feature type="compositionally biased region" description="Low complexity" evidence="2">
    <location>
        <begin position="89"/>
        <end position="98"/>
    </location>
</feature>
<dbReference type="Gene3D" id="4.10.240.10">
    <property type="entry name" value="Zn(2)-C6 fungal-type DNA-binding domain"/>
    <property type="match status" value="1"/>
</dbReference>
<dbReference type="SUPFAM" id="SSF57701">
    <property type="entry name" value="Zn2/Cys6 DNA-binding domain"/>
    <property type="match status" value="1"/>
</dbReference>
<evidence type="ECO:0000313" key="3">
    <source>
        <dbReference type="EMBL" id="KAK0390749.1"/>
    </source>
</evidence>
<feature type="region of interest" description="Disordered" evidence="2">
    <location>
        <begin position="1"/>
        <end position="20"/>
    </location>
</feature>
<evidence type="ECO:0000256" key="1">
    <source>
        <dbReference type="ARBA" id="ARBA00023242"/>
    </source>
</evidence>
<dbReference type="InterPro" id="IPR036864">
    <property type="entry name" value="Zn2-C6_fun-type_DNA-bd_sf"/>
</dbReference>